<comment type="caution">
    <text evidence="1">The sequence shown here is derived from an EMBL/GenBank/DDBJ whole genome shotgun (WGS) entry which is preliminary data.</text>
</comment>
<sequence>MLLKQGDILLIKTNKGFEEVLVIQNDIGNKHSTTTIVFNFVNNRLNVRIIDKKRVLRKIDRIDGNLKVQVFQKLISELNS</sequence>
<keyword evidence="2" id="KW-1185">Reference proteome</keyword>
<gene>
    <name evidence="1" type="ORF">J2R98_000155</name>
</gene>
<protein>
    <submittedName>
        <fullName evidence="1">mRNA-degrading endonuclease toxin of MazEF toxin-antitoxin module</fullName>
    </submittedName>
</protein>
<evidence type="ECO:0000313" key="2">
    <source>
        <dbReference type="Proteomes" id="UP001236723"/>
    </source>
</evidence>
<organism evidence="1 2">
    <name type="scientific">Alkalibacillus filiformis</name>
    <dbReference type="NCBI Taxonomy" id="200990"/>
    <lineage>
        <taxon>Bacteria</taxon>
        <taxon>Bacillati</taxon>
        <taxon>Bacillota</taxon>
        <taxon>Bacilli</taxon>
        <taxon>Bacillales</taxon>
        <taxon>Bacillaceae</taxon>
        <taxon>Alkalibacillus</taxon>
    </lineage>
</organism>
<name>A0ABU0DPK6_9BACI</name>
<dbReference type="EMBL" id="JAUSUP010000001">
    <property type="protein sequence ID" value="MDQ0350352.1"/>
    <property type="molecule type" value="Genomic_DNA"/>
</dbReference>
<dbReference type="RefSeq" id="WP_307065124.1">
    <property type="nucleotide sequence ID" value="NZ_JAUSUP010000001.1"/>
</dbReference>
<dbReference type="SUPFAM" id="SSF50118">
    <property type="entry name" value="Cell growth inhibitor/plasmid maintenance toxic component"/>
    <property type="match status" value="1"/>
</dbReference>
<dbReference type="Proteomes" id="UP001236723">
    <property type="component" value="Unassembled WGS sequence"/>
</dbReference>
<dbReference type="GO" id="GO:0004519">
    <property type="term" value="F:endonuclease activity"/>
    <property type="evidence" value="ECO:0007669"/>
    <property type="project" value="UniProtKB-KW"/>
</dbReference>
<evidence type="ECO:0000313" key="1">
    <source>
        <dbReference type="EMBL" id="MDQ0350352.1"/>
    </source>
</evidence>
<keyword evidence="1" id="KW-0540">Nuclease</keyword>
<keyword evidence="1" id="KW-0255">Endonuclease</keyword>
<proteinExistence type="predicted"/>
<accession>A0ABU0DPK6</accession>
<keyword evidence="1" id="KW-0378">Hydrolase</keyword>
<reference evidence="1 2" key="1">
    <citation type="submission" date="2023-07" db="EMBL/GenBank/DDBJ databases">
        <title>Genomic Encyclopedia of Type Strains, Phase IV (KMG-IV): sequencing the most valuable type-strain genomes for metagenomic binning, comparative biology and taxonomic classification.</title>
        <authorList>
            <person name="Goeker M."/>
        </authorList>
    </citation>
    <scope>NUCLEOTIDE SEQUENCE [LARGE SCALE GENOMIC DNA]</scope>
    <source>
        <strain evidence="1 2">DSM 15448</strain>
    </source>
</reference>